<dbReference type="Proteomes" id="UP000706039">
    <property type="component" value="Unassembled WGS sequence"/>
</dbReference>
<protein>
    <recommendedName>
        <fullName evidence="3">DUF1851 domain-containing protein</fullName>
    </recommendedName>
</protein>
<accession>A0ABS7PUP8</accession>
<reference evidence="1 2" key="1">
    <citation type="submission" date="2021-08" db="EMBL/GenBank/DDBJ databases">
        <authorList>
            <person name="Tuo L."/>
        </authorList>
    </citation>
    <scope>NUCLEOTIDE SEQUENCE [LARGE SCALE GENOMIC DNA]</scope>
    <source>
        <strain evidence="1 2">JCM 31229</strain>
    </source>
</reference>
<gene>
    <name evidence="1" type="ORF">K7G82_22450</name>
</gene>
<proteinExistence type="predicted"/>
<dbReference type="RefSeq" id="WP_222992184.1">
    <property type="nucleotide sequence ID" value="NZ_JAINVV010000011.1"/>
</dbReference>
<organism evidence="1 2">
    <name type="scientific">Sphingomonas colocasiae</name>
    <dbReference type="NCBI Taxonomy" id="1848973"/>
    <lineage>
        <taxon>Bacteria</taxon>
        <taxon>Pseudomonadati</taxon>
        <taxon>Pseudomonadota</taxon>
        <taxon>Alphaproteobacteria</taxon>
        <taxon>Sphingomonadales</taxon>
        <taxon>Sphingomonadaceae</taxon>
        <taxon>Sphingomonas</taxon>
    </lineage>
</organism>
<evidence type="ECO:0000313" key="2">
    <source>
        <dbReference type="Proteomes" id="UP000706039"/>
    </source>
</evidence>
<evidence type="ECO:0008006" key="3">
    <source>
        <dbReference type="Google" id="ProtNLM"/>
    </source>
</evidence>
<sequence length="172" mass="19415">MSYLGFEQTHQRDYCEIMVTDIRARAQRLINGSWEFIPGVTPFDGHCTYGLFGFLADVRNYSAVTPISQPRGLPEGVDPPSEDYDGPLDEWLGEHDYSWLLLSELLSVDYNQTMEDRRFSGMIDGMISGSHTVPAGSGVRMTLRAFLGEAYFEELDRLTHSGVERIVFGFDS</sequence>
<keyword evidence="2" id="KW-1185">Reference proteome</keyword>
<dbReference type="EMBL" id="JAINVV010000011">
    <property type="protein sequence ID" value="MBY8825080.1"/>
    <property type="molecule type" value="Genomic_DNA"/>
</dbReference>
<name>A0ABS7PUP8_9SPHN</name>
<evidence type="ECO:0000313" key="1">
    <source>
        <dbReference type="EMBL" id="MBY8825080.1"/>
    </source>
</evidence>
<comment type="caution">
    <text evidence="1">The sequence shown here is derived from an EMBL/GenBank/DDBJ whole genome shotgun (WGS) entry which is preliminary data.</text>
</comment>